<feature type="transmembrane region" description="Helical" evidence="2">
    <location>
        <begin position="320"/>
        <end position="341"/>
    </location>
</feature>
<reference evidence="3 4" key="1">
    <citation type="journal article" date="2015" name="BMC Genomics">
        <title>Gene expression during zombie ant biting behavior reflects the complexity underlying fungal parasitic behavioral manipulation.</title>
        <authorList>
            <person name="de Bekker C."/>
            <person name="Ohm R.A."/>
            <person name="Loreto R.G."/>
            <person name="Sebastian A."/>
            <person name="Albert I."/>
            <person name="Merrow M."/>
            <person name="Brachmann A."/>
            <person name="Hughes D.P."/>
        </authorList>
    </citation>
    <scope>NUCLEOTIDE SEQUENCE [LARGE SCALE GENOMIC DNA]</scope>
    <source>
        <strain evidence="3 4">SC16a</strain>
    </source>
</reference>
<name>A0A2A9P2S1_OPHUN</name>
<feature type="compositionally biased region" description="Polar residues" evidence="1">
    <location>
        <begin position="1"/>
        <end position="10"/>
    </location>
</feature>
<protein>
    <recommendedName>
        <fullName evidence="5">Transmembrane protein</fullName>
    </recommendedName>
</protein>
<feature type="region of interest" description="Disordered" evidence="1">
    <location>
        <begin position="1"/>
        <end position="34"/>
    </location>
</feature>
<proteinExistence type="predicted"/>
<evidence type="ECO:0000313" key="4">
    <source>
        <dbReference type="Proteomes" id="UP000037136"/>
    </source>
</evidence>
<organism evidence="3 4">
    <name type="scientific">Ophiocordyceps unilateralis</name>
    <name type="common">Zombie-ant fungus</name>
    <name type="synonym">Torrubia unilateralis</name>
    <dbReference type="NCBI Taxonomy" id="268505"/>
    <lineage>
        <taxon>Eukaryota</taxon>
        <taxon>Fungi</taxon>
        <taxon>Dikarya</taxon>
        <taxon>Ascomycota</taxon>
        <taxon>Pezizomycotina</taxon>
        <taxon>Sordariomycetes</taxon>
        <taxon>Hypocreomycetidae</taxon>
        <taxon>Hypocreales</taxon>
        <taxon>Ophiocordycipitaceae</taxon>
        <taxon>Ophiocordyceps</taxon>
    </lineage>
</organism>
<keyword evidence="2" id="KW-0472">Membrane</keyword>
<dbReference type="STRING" id="268505.A0A2A9P2S1"/>
<evidence type="ECO:0000256" key="1">
    <source>
        <dbReference type="SAM" id="MobiDB-lite"/>
    </source>
</evidence>
<evidence type="ECO:0000256" key="2">
    <source>
        <dbReference type="SAM" id="Phobius"/>
    </source>
</evidence>
<dbReference type="Proteomes" id="UP000037136">
    <property type="component" value="Unassembled WGS sequence"/>
</dbReference>
<feature type="transmembrane region" description="Helical" evidence="2">
    <location>
        <begin position="50"/>
        <end position="70"/>
    </location>
</feature>
<keyword evidence="2" id="KW-0812">Transmembrane</keyword>
<feature type="transmembrane region" description="Helical" evidence="2">
    <location>
        <begin position="133"/>
        <end position="158"/>
    </location>
</feature>
<gene>
    <name evidence="3" type="ORF">XA68_17917</name>
</gene>
<comment type="caution">
    <text evidence="3">The sequence shown here is derived from an EMBL/GenBank/DDBJ whole genome shotgun (WGS) entry which is preliminary data.</text>
</comment>
<feature type="transmembrane region" description="Helical" evidence="2">
    <location>
        <begin position="185"/>
        <end position="207"/>
    </location>
</feature>
<keyword evidence="2" id="KW-1133">Transmembrane helix</keyword>
<keyword evidence="4" id="KW-1185">Reference proteome</keyword>
<accession>A0A2A9P2S1</accession>
<dbReference type="OrthoDB" id="5394254at2759"/>
<sequence>MAPATRSSSGVLERVPEDETTPERMPDETKKADATSVGARARQDCCADGLRFLIVVAISFCMASLGYSFVGELSRGRLAAVSRSQDSWAEIATLAAWRIFELGLSWFSGLDALDVAMLDLLAHGPLFYLQATFYSLGATTAASALLVDVLAAATPFYLMRPLSAVHRPASRGSSFADVIDLPLQLYTSALAASIYTIIVALSLRLVLPRILVVYFPGLPSLEPAYAASYADVLPATGLFGAAASALIYAPSATTPRDAADRKHFDPVTATLGETVRWNLWGYSSRTKIAVCRTAAAMLLVGVNTYLSCTRTMYGVETPGAVAYAAVWVVAALCSGLALGLVGGA</sequence>
<feature type="transmembrane region" description="Helical" evidence="2">
    <location>
        <begin position="227"/>
        <end position="249"/>
    </location>
</feature>
<dbReference type="EMBL" id="LAZP02000829">
    <property type="protein sequence ID" value="PFH55628.1"/>
    <property type="molecule type" value="Genomic_DNA"/>
</dbReference>
<feature type="compositionally biased region" description="Basic and acidic residues" evidence="1">
    <location>
        <begin position="14"/>
        <end position="33"/>
    </location>
</feature>
<dbReference type="AlphaFoldDB" id="A0A2A9P2S1"/>
<feature type="transmembrane region" description="Helical" evidence="2">
    <location>
        <begin position="289"/>
        <end position="308"/>
    </location>
</feature>
<reference evidence="3 4" key="2">
    <citation type="journal article" date="2017" name="Sci. Rep.">
        <title>Ant-infecting Ophiocordyceps genomes reveal a high diversity of potential behavioral manipulation genes and a possible major role for enterotoxins.</title>
        <authorList>
            <person name="de Bekker C."/>
            <person name="Ohm R.A."/>
            <person name="Evans H.C."/>
            <person name="Brachmann A."/>
            <person name="Hughes D.P."/>
        </authorList>
    </citation>
    <scope>NUCLEOTIDE SEQUENCE [LARGE SCALE GENOMIC DNA]</scope>
    <source>
        <strain evidence="3 4">SC16a</strain>
    </source>
</reference>
<evidence type="ECO:0008006" key="5">
    <source>
        <dbReference type="Google" id="ProtNLM"/>
    </source>
</evidence>
<evidence type="ECO:0000313" key="3">
    <source>
        <dbReference type="EMBL" id="PFH55628.1"/>
    </source>
</evidence>